<dbReference type="AlphaFoldDB" id="X1VKB8"/>
<name>X1VKB8_9ZZZZ</name>
<feature type="region of interest" description="Disordered" evidence="1">
    <location>
        <begin position="57"/>
        <end position="80"/>
    </location>
</feature>
<evidence type="ECO:0000256" key="1">
    <source>
        <dbReference type="SAM" id="MobiDB-lite"/>
    </source>
</evidence>
<accession>X1VKB8</accession>
<dbReference type="EMBL" id="BARW01037978">
    <property type="protein sequence ID" value="GAJ19542.1"/>
    <property type="molecule type" value="Genomic_DNA"/>
</dbReference>
<feature type="region of interest" description="Disordered" evidence="1">
    <location>
        <begin position="1"/>
        <end position="21"/>
    </location>
</feature>
<organism evidence="2">
    <name type="scientific">marine sediment metagenome</name>
    <dbReference type="NCBI Taxonomy" id="412755"/>
    <lineage>
        <taxon>unclassified sequences</taxon>
        <taxon>metagenomes</taxon>
        <taxon>ecological metagenomes</taxon>
    </lineage>
</organism>
<reference evidence="2" key="1">
    <citation type="journal article" date="2014" name="Front. Microbiol.">
        <title>High frequency of phylogenetically diverse reductive dehalogenase-homologous genes in deep subseafloor sedimentary metagenomes.</title>
        <authorList>
            <person name="Kawai M."/>
            <person name="Futagami T."/>
            <person name="Toyoda A."/>
            <person name="Takaki Y."/>
            <person name="Nishi S."/>
            <person name="Hori S."/>
            <person name="Arai W."/>
            <person name="Tsubouchi T."/>
            <person name="Morono Y."/>
            <person name="Uchiyama I."/>
            <person name="Ito T."/>
            <person name="Fujiyama A."/>
            <person name="Inagaki F."/>
            <person name="Takami H."/>
        </authorList>
    </citation>
    <scope>NUCLEOTIDE SEQUENCE</scope>
    <source>
        <strain evidence="2">Expedition CK06-06</strain>
    </source>
</reference>
<sequence length="80" mass="8823">MAACPAEEPISPTDGDGDEEPVEVIELSWTIPWPSVHFVNAIQVPEWIADIEERTEGSNPAWLSEPGKVRNPVIMSEPVE</sequence>
<comment type="caution">
    <text evidence="2">The sequence shown here is derived from an EMBL/GenBank/DDBJ whole genome shotgun (WGS) entry which is preliminary data.</text>
</comment>
<protein>
    <submittedName>
        <fullName evidence="2">Uncharacterized protein</fullName>
    </submittedName>
</protein>
<proteinExistence type="predicted"/>
<evidence type="ECO:0000313" key="2">
    <source>
        <dbReference type="EMBL" id="GAJ19542.1"/>
    </source>
</evidence>
<gene>
    <name evidence="2" type="ORF">S12H4_58461</name>
</gene>